<dbReference type="RefSeq" id="WP_167112492.1">
    <property type="nucleotide sequence ID" value="NZ_JAAQTO010000017.1"/>
</dbReference>
<name>A0ABX0PPH2_9GAMM</name>
<evidence type="ECO:0000256" key="3">
    <source>
        <dbReference type="ARBA" id="ARBA00022989"/>
    </source>
</evidence>
<evidence type="ECO:0000256" key="4">
    <source>
        <dbReference type="ARBA" id="ARBA00023136"/>
    </source>
</evidence>
<accession>A0ABX0PPH2</accession>
<feature type="transmembrane region" description="Helical" evidence="5">
    <location>
        <begin position="254"/>
        <end position="274"/>
    </location>
</feature>
<dbReference type="EMBL" id="JAAQTO010000017">
    <property type="protein sequence ID" value="NIC05180.1"/>
    <property type="molecule type" value="Genomic_DNA"/>
</dbReference>
<keyword evidence="3 5" id="KW-1133">Transmembrane helix</keyword>
<feature type="transmembrane region" description="Helical" evidence="5">
    <location>
        <begin position="77"/>
        <end position="100"/>
    </location>
</feature>
<feature type="transmembrane region" description="Helical" evidence="5">
    <location>
        <begin position="44"/>
        <end position="71"/>
    </location>
</feature>
<evidence type="ECO:0000313" key="7">
    <source>
        <dbReference type="EMBL" id="NIC05180.1"/>
    </source>
</evidence>
<feature type="domain" description="Sodium/calcium exchanger membrane region" evidence="6">
    <location>
        <begin position="13"/>
        <end position="140"/>
    </location>
</feature>
<feature type="transmembrane region" description="Helical" evidence="5">
    <location>
        <begin position="194"/>
        <end position="212"/>
    </location>
</feature>
<dbReference type="Gene3D" id="1.20.1420.30">
    <property type="entry name" value="NCX, central ion-binding region"/>
    <property type="match status" value="2"/>
</dbReference>
<feature type="domain" description="Sodium/calcium exchanger membrane region" evidence="6">
    <location>
        <begin position="195"/>
        <end position="341"/>
    </location>
</feature>
<keyword evidence="4 5" id="KW-0472">Membrane</keyword>
<evidence type="ECO:0000256" key="1">
    <source>
        <dbReference type="ARBA" id="ARBA00004141"/>
    </source>
</evidence>
<protein>
    <submittedName>
        <fullName evidence="7">Sodium:calcium antiporter</fullName>
    </submittedName>
</protein>
<evidence type="ECO:0000256" key="2">
    <source>
        <dbReference type="ARBA" id="ARBA00022692"/>
    </source>
</evidence>
<evidence type="ECO:0000313" key="8">
    <source>
        <dbReference type="Proteomes" id="UP001318321"/>
    </source>
</evidence>
<feature type="transmembrane region" description="Helical" evidence="5">
    <location>
        <begin position="112"/>
        <end position="133"/>
    </location>
</feature>
<proteinExistence type="predicted"/>
<dbReference type="Pfam" id="PF01699">
    <property type="entry name" value="Na_Ca_ex"/>
    <property type="match status" value="2"/>
</dbReference>
<feature type="transmembrane region" description="Helical" evidence="5">
    <location>
        <begin position="294"/>
        <end position="313"/>
    </location>
</feature>
<feature type="transmembrane region" description="Helical" evidence="5">
    <location>
        <begin position="139"/>
        <end position="160"/>
    </location>
</feature>
<gene>
    <name evidence="7" type="ORF">HBJ55_07065</name>
</gene>
<organism evidence="7 8">
    <name type="scientific">Billgrantia bachuensis</name>
    <dbReference type="NCBI Taxonomy" id="2717286"/>
    <lineage>
        <taxon>Bacteria</taxon>
        <taxon>Pseudomonadati</taxon>
        <taxon>Pseudomonadota</taxon>
        <taxon>Gammaproteobacteria</taxon>
        <taxon>Oceanospirillales</taxon>
        <taxon>Halomonadaceae</taxon>
        <taxon>Billgrantia</taxon>
    </lineage>
</organism>
<evidence type="ECO:0000259" key="6">
    <source>
        <dbReference type="Pfam" id="PF01699"/>
    </source>
</evidence>
<feature type="transmembrane region" description="Helical" evidence="5">
    <location>
        <begin position="12"/>
        <end position="32"/>
    </location>
</feature>
<feature type="transmembrane region" description="Helical" evidence="5">
    <location>
        <begin position="224"/>
        <end position="242"/>
    </location>
</feature>
<keyword evidence="2 5" id="KW-0812">Transmembrane</keyword>
<keyword evidence="8" id="KW-1185">Reference proteome</keyword>
<sequence>MFLNPAGMSLPLAVALFLATTVVIGVVGTRLARIVDELADRTGLGEAIAGAVLLGLATSLSGIVLSVSAAWGGRAELAMSNALGGIAAQTLFLTVADISYRRANLEHAAASLGNLLQGALLLCLLSLLLVGRFSPELTLWHVHPVTPLLFFGYLFGLRLINQAKFEPMWSPAQTLETRSDEPDAASAGRSLSGLWLSFAVLAATLGMAGWLMERSATALSATTGLDQAAIGILLTSVATSLPELVTTVAAVRRGALTLAVAGIIGGNAFDTLFAAAADLAYREGSIYHAIPDSISLWIALSLLMTGILLVGLIRREEQGPGRIGFESVAILVCYLLGIAMVLIGGEGGRAG</sequence>
<dbReference type="InterPro" id="IPR044880">
    <property type="entry name" value="NCX_ion-bd_dom_sf"/>
</dbReference>
<reference evidence="7 8" key="1">
    <citation type="submission" date="2020-03" db="EMBL/GenBank/DDBJ databases">
        <title>Identification of Halomonas strains.</title>
        <authorList>
            <person name="Xiao Z."/>
            <person name="Dong F."/>
            <person name="Wang Z."/>
            <person name="Zhao J.-Y."/>
        </authorList>
    </citation>
    <scope>NUCLEOTIDE SEQUENCE [LARGE SCALE GENOMIC DNA]</scope>
    <source>
        <strain evidence="7 8">DX6</strain>
    </source>
</reference>
<dbReference type="PANTHER" id="PTHR10846:SF8">
    <property type="entry name" value="INNER MEMBRANE PROTEIN YRBG"/>
    <property type="match status" value="1"/>
</dbReference>
<feature type="transmembrane region" description="Helical" evidence="5">
    <location>
        <begin position="325"/>
        <end position="345"/>
    </location>
</feature>
<dbReference type="Proteomes" id="UP001318321">
    <property type="component" value="Unassembled WGS sequence"/>
</dbReference>
<comment type="subcellular location">
    <subcellularLocation>
        <location evidence="1">Membrane</location>
        <topology evidence="1">Multi-pass membrane protein</topology>
    </subcellularLocation>
</comment>
<comment type="caution">
    <text evidence="7">The sequence shown here is derived from an EMBL/GenBank/DDBJ whole genome shotgun (WGS) entry which is preliminary data.</text>
</comment>
<dbReference type="PANTHER" id="PTHR10846">
    <property type="entry name" value="SODIUM/POTASSIUM/CALCIUM EXCHANGER"/>
    <property type="match status" value="1"/>
</dbReference>
<dbReference type="InterPro" id="IPR004837">
    <property type="entry name" value="NaCa_Exmemb"/>
</dbReference>
<dbReference type="InterPro" id="IPR004481">
    <property type="entry name" value="K/Na/Ca-exchanger"/>
</dbReference>
<evidence type="ECO:0000256" key="5">
    <source>
        <dbReference type="SAM" id="Phobius"/>
    </source>
</evidence>